<dbReference type="InterPro" id="IPR011250">
    <property type="entry name" value="OMP/PagP_B-barrel"/>
</dbReference>
<evidence type="ECO:0000256" key="1">
    <source>
        <dbReference type="ARBA" id="ARBA00022729"/>
    </source>
</evidence>
<proteinExistence type="predicted"/>
<feature type="chain" id="PRO_5021867976" evidence="2">
    <location>
        <begin position="20"/>
        <end position="174"/>
    </location>
</feature>
<organism evidence="4 5">
    <name type="scientific">Aquimarina algiphila</name>
    <dbReference type="NCBI Taxonomy" id="2047982"/>
    <lineage>
        <taxon>Bacteria</taxon>
        <taxon>Pseudomonadati</taxon>
        <taxon>Bacteroidota</taxon>
        <taxon>Flavobacteriia</taxon>
        <taxon>Flavobacteriales</taxon>
        <taxon>Flavobacteriaceae</taxon>
        <taxon>Aquimarina</taxon>
    </lineage>
</organism>
<evidence type="ECO:0000313" key="4">
    <source>
        <dbReference type="EMBL" id="TSE05812.1"/>
    </source>
</evidence>
<dbReference type="InterPro" id="IPR027385">
    <property type="entry name" value="Beta-barrel_OMP"/>
</dbReference>
<accession>A0A554VFB6</accession>
<dbReference type="EMBL" id="VLNR01000054">
    <property type="protein sequence ID" value="TSE05812.1"/>
    <property type="molecule type" value="Genomic_DNA"/>
</dbReference>
<dbReference type="RefSeq" id="WP_109436374.1">
    <property type="nucleotide sequence ID" value="NZ_CANLFO010000010.1"/>
</dbReference>
<feature type="domain" description="Outer membrane protein beta-barrel" evidence="3">
    <location>
        <begin position="8"/>
        <end position="173"/>
    </location>
</feature>
<sequence length="174" mass="19060">MKTFFISAIILLSAFSVHAQKDVVFGIKAGLNFSKFGKDVDADGRTSLFIGGLADITLDNEQFHIQPEILYSSEGSEDLEANFIRVLGVGKYYPMDELSLEAGPQFGFLISGDEAVEDNAKSFDFGLTFGVGYELSDIGLLFNLRYNVGIANLGENDVDTNMSSFQLGVGYKFY</sequence>
<protein>
    <submittedName>
        <fullName evidence="4">Porin family protein</fullName>
    </submittedName>
</protein>
<keyword evidence="5" id="KW-1185">Reference proteome</keyword>
<dbReference type="SUPFAM" id="SSF56925">
    <property type="entry name" value="OMPA-like"/>
    <property type="match status" value="1"/>
</dbReference>
<evidence type="ECO:0000313" key="5">
    <source>
        <dbReference type="Proteomes" id="UP000318833"/>
    </source>
</evidence>
<dbReference type="AlphaFoldDB" id="A0A554VFB6"/>
<dbReference type="Proteomes" id="UP000318833">
    <property type="component" value="Unassembled WGS sequence"/>
</dbReference>
<gene>
    <name evidence="4" type="ORF">FOF46_21480</name>
</gene>
<dbReference type="Pfam" id="PF13505">
    <property type="entry name" value="OMP_b-brl"/>
    <property type="match status" value="1"/>
</dbReference>
<evidence type="ECO:0000259" key="3">
    <source>
        <dbReference type="Pfam" id="PF13505"/>
    </source>
</evidence>
<comment type="caution">
    <text evidence="4">The sequence shown here is derived from an EMBL/GenBank/DDBJ whole genome shotgun (WGS) entry which is preliminary data.</text>
</comment>
<feature type="signal peptide" evidence="2">
    <location>
        <begin position="1"/>
        <end position="19"/>
    </location>
</feature>
<reference evidence="4 5" key="1">
    <citation type="submission" date="2019-07" db="EMBL/GenBank/DDBJ databases">
        <title>The draft genome sequence of Aquimarina algiphila M91.</title>
        <authorList>
            <person name="Meng X."/>
        </authorList>
    </citation>
    <scope>NUCLEOTIDE SEQUENCE [LARGE SCALE GENOMIC DNA]</scope>
    <source>
        <strain evidence="4 5">M91</strain>
    </source>
</reference>
<keyword evidence="1 2" id="KW-0732">Signal</keyword>
<name>A0A554VFB6_9FLAO</name>
<dbReference type="OrthoDB" id="947434at2"/>
<evidence type="ECO:0000256" key="2">
    <source>
        <dbReference type="SAM" id="SignalP"/>
    </source>
</evidence>